<evidence type="ECO:0000256" key="1">
    <source>
        <dbReference type="SAM" id="Phobius"/>
    </source>
</evidence>
<gene>
    <name evidence="2" type="ORF">AC499_0599</name>
</gene>
<keyword evidence="3" id="KW-1185">Reference proteome</keyword>
<comment type="caution">
    <text evidence="2">The sequence shown here is derived from an EMBL/GenBank/DDBJ whole genome shotgun (WGS) entry which is preliminary data.</text>
</comment>
<keyword evidence="1" id="KW-0812">Transmembrane</keyword>
<dbReference type="EMBL" id="LGLK01000057">
    <property type="protein sequence ID" value="KPC17397.1"/>
    <property type="molecule type" value="Genomic_DNA"/>
</dbReference>
<accession>A0ABR5KS47</accession>
<reference evidence="2 3" key="1">
    <citation type="submission" date="2015-10" db="EMBL/GenBank/DDBJ databases">
        <title>Comparative genomics and high-throughput reverse genetic screens identify a new phytobacterial MAMP and an Arabidopsis receptor required for immune elicitation.</title>
        <authorList>
            <person name="Mott G.A."/>
            <person name="Thakur S."/>
            <person name="Wang P.W."/>
            <person name="Desveaux D."/>
            <person name="Guttman D.S."/>
        </authorList>
    </citation>
    <scope>NUCLEOTIDE SEQUENCE [LARGE SCALE GENOMIC DNA]</scope>
    <source>
        <strain evidence="2 3">107</strain>
    </source>
</reference>
<dbReference type="Proteomes" id="UP000037943">
    <property type="component" value="Unassembled WGS sequence"/>
</dbReference>
<keyword evidence="1" id="KW-0472">Membrane</keyword>
<keyword evidence="1" id="KW-1133">Transmembrane helix</keyword>
<evidence type="ECO:0000313" key="2">
    <source>
        <dbReference type="EMBL" id="KPC17397.1"/>
    </source>
</evidence>
<name>A0ABR5KS47_PSEAV</name>
<evidence type="ECO:0000313" key="3">
    <source>
        <dbReference type="Proteomes" id="UP000037943"/>
    </source>
</evidence>
<feature type="transmembrane region" description="Helical" evidence="1">
    <location>
        <begin position="26"/>
        <end position="47"/>
    </location>
</feature>
<proteinExistence type="predicted"/>
<organism evidence="2 3">
    <name type="scientific">Pseudomonas amygdali pv. lachrymans</name>
    <name type="common">Pseudomonas syringae pv. lachrymans</name>
    <dbReference type="NCBI Taxonomy" id="53707"/>
    <lineage>
        <taxon>Bacteria</taxon>
        <taxon>Pseudomonadati</taxon>
        <taxon>Pseudomonadota</taxon>
        <taxon>Gammaproteobacteria</taxon>
        <taxon>Pseudomonadales</taxon>
        <taxon>Pseudomonadaceae</taxon>
        <taxon>Pseudomonas</taxon>
        <taxon>Pseudomonas amygdali</taxon>
    </lineage>
</organism>
<sequence length="52" mass="5795">MHLVLIGIVAGHLVMTTDTEFDRMPMWLMVSAPFACAFLALSCLSLARRQQT</sequence>
<protein>
    <submittedName>
        <fullName evidence="2">Uncharacterized protein</fullName>
    </submittedName>
</protein>